<evidence type="ECO:0000313" key="1">
    <source>
        <dbReference type="EMBL" id="GAI79275.1"/>
    </source>
</evidence>
<sequence>DAITAKQNPNVTYFNNILFLKICNNNYHYH</sequence>
<comment type="caution">
    <text evidence="1">The sequence shown here is derived from an EMBL/GenBank/DDBJ whole genome shotgun (WGS) entry which is preliminary data.</text>
</comment>
<name>X1SV93_9ZZZZ</name>
<proteinExistence type="predicted"/>
<organism evidence="1">
    <name type="scientific">marine sediment metagenome</name>
    <dbReference type="NCBI Taxonomy" id="412755"/>
    <lineage>
        <taxon>unclassified sequences</taxon>
        <taxon>metagenomes</taxon>
        <taxon>ecological metagenomes</taxon>
    </lineage>
</organism>
<reference evidence="1" key="1">
    <citation type="journal article" date="2014" name="Front. Microbiol.">
        <title>High frequency of phylogenetically diverse reductive dehalogenase-homologous genes in deep subseafloor sedimentary metagenomes.</title>
        <authorList>
            <person name="Kawai M."/>
            <person name="Futagami T."/>
            <person name="Toyoda A."/>
            <person name="Takaki Y."/>
            <person name="Nishi S."/>
            <person name="Hori S."/>
            <person name="Arai W."/>
            <person name="Tsubouchi T."/>
            <person name="Morono Y."/>
            <person name="Uchiyama I."/>
            <person name="Ito T."/>
            <person name="Fujiyama A."/>
            <person name="Inagaki F."/>
            <person name="Takami H."/>
        </authorList>
    </citation>
    <scope>NUCLEOTIDE SEQUENCE</scope>
    <source>
        <strain evidence="1">Expedition CK06-06</strain>
    </source>
</reference>
<accession>X1SV93</accession>
<feature type="non-terminal residue" evidence="1">
    <location>
        <position position="1"/>
    </location>
</feature>
<dbReference type="EMBL" id="BARW01014729">
    <property type="protein sequence ID" value="GAI79275.1"/>
    <property type="molecule type" value="Genomic_DNA"/>
</dbReference>
<gene>
    <name evidence="1" type="ORF">S12H4_26032</name>
</gene>
<protein>
    <submittedName>
        <fullName evidence="1">Uncharacterized protein</fullName>
    </submittedName>
</protein>
<dbReference type="AlphaFoldDB" id="X1SV93"/>